<dbReference type="EMBL" id="PVTD01000008">
    <property type="protein sequence ID" value="PRY21851.1"/>
    <property type="molecule type" value="Genomic_DNA"/>
</dbReference>
<proteinExistence type="predicted"/>
<evidence type="ECO:0000313" key="1">
    <source>
        <dbReference type="EMBL" id="PRY21851.1"/>
    </source>
</evidence>
<name>A0A2T0RL45_9RHOB</name>
<organism evidence="1 2">
    <name type="scientific">Aliiruegeria haliotis</name>
    <dbReference type="NCBI Taxonomy" id="1280846"/>
    <lineage>
        <taxon>Bacteria</taxon>
        <taxon>Pseudomonadati</taxon>
        <taxon>Pseudomonadota</taxon>
        <taxon>Alphaproteobacteria</taxon>
        <taxon>Rhodobacterales</taxon>
        <taxon>Roseobacteraceae</taxon>
        <taxon>Aliiruegeria</taxon>
    </lineage>
</organism>
<accession>A0A2T0RL45</accession>
<gene>
    <name evidence="1" type="ORF">CLV78_108123</name>
</gene>
<evidence type="ECO:0008006" key="3">
    <source>
        <dbReference type="Google" id="ProtNLM"/>
    </source>
</evidence>
<reference evidence="1 2" key="1">
    <citation type="submission" date="2018-03" db="EMBL/GenBank/DDBJ databases">
        <title>Genomic Encyclopedia of Archaeal and Bacterial Type Strains, Phase II (KMG-II): from individual species to whole genera.</title>
        <authorList>
            <person name="Goeker M."/>
        </authorList>
    </citation>
    <scope>NUCLEOTIDE SEQUENCE [LARGE SCALE GENOMIC DNA]</scope>
    <source>
        <strain evidence="1 2">DSM 29328</strain>
    </source>
</reference>
<dbReference type="Proteomes" id="UP000239480">
    <property type="component" value="Unassembled WGS sequence"/>
</dbReference>
<protein>
    <recommendedName>
        <fullName evidence="3">ACT domain-containing protein</fullName>
    </recommendedName>
</protein>
<evidence type="ECO:0000313" key="2">
    <source>
        <dbReference type="Proteomes" id="UP000239480"/>
    </source>
</evidence>
<dbReference type="AlphaFoldDB" id="A0A2T0RL45"/>
<comment type="caution">
    <text evidence="1">The sequence shown here is derived from an EMBL/GenBank/DDBJ whole genome shotgun (WGS) entry which is preliminary data.</text>
</comment>
<sequence length="115" mass="12674">MHEHSGRRAPLDVDVTVAGVPVSDIQFSRRTFGAWRLSFEVLLESRRTSQGMDLCADLDRAGLAVRKVSFGNNGCLHLILSDDGSADPHAISDIFDEHSAVSILQWTNIVKRTGR</sequence>
<dbReference type="RefSeq" id="WP_146136721.1">
    <property type="nucleotide sequence ID" value="NZ_PVTD01000008.1"/>
</dbReference>
<keyword evidence="2" id="KW-1185">Reference proteome</keyword>